<proteinExistence type="inferred from homology"/>
<sequence length="127" mass="14124">MSLLANLLLISCGASLGAMSRYGLTLLLNPFFTFLSFGTLVANYIGCLIMGIVLAIFWHSSPFAAEWRLFFVTGFLGSLTTFSAFSAEIIENLIQHKWLEGITIASLHIIGCLLFTTLGVFIWRYFQ</sequence>
<dbReference type="AlphaFoldDB" id="A0A379EX11"/>
<evidence type="ECO:0000256" key="10">
    <source>
        <dbReference type="ARBA" id="ARBA00035120"/>
    </source>
</evidence>
<evidence type="ECO:0000313" key="14">
    <source>
        <dbReference type="EMBL" id="SUC10906.1"/>
    </source>
</evidence>
<evidence type="ECO:0000256" key="3">
    <source>
        <dbReference type="ARBA" id="ARBA00022519"/>
    </source>
</evidence>
<dbReference type="GO" id="GO:0062054">
    <property type="term" value="F:fluoride channel activity"/>
    <property type="evidence" value="ECO:0007669"/>
    <property type="project" value="UniProtKB-UniRule"/>
</dbReference>
<feature type="transmembrane region" description="Helical" evidence="12">
    <location>
        <begin position="102"/>
        <end position="126"/>
    </location>
</feature>
<name>A0A379EX11_9PAST</name>
<evidence type="ECO:0000256" key="12">
    <source>
        <dbReference type="HAMAP-Rule" id="MF_00454"/>
    </source>
</evidence>
<comment type="catalytic activity">
    <reaction evidence="11">
        <text>fluoride(in) = fluoride(out)</text>
        <dbReference type="Rhea" id="RHEA:76159"/>
        <dbReference type="ChEBI" id="CHEBI:17051"/>
    </reaction>
    <physiologicalReaction direction="left-to-right" evidence="11">
        <dbReference type="Rhea" id="RHEA:76160"/>
    </physiologicalReaction>
</comment>
<dbReference type="EMBL" id="UGTV01000015">
    <property type="protein sequence ID" value="SUC10906.1"/>
    <property type="molecule type" value="Genomic_DNA"/>
</dbReference>
<keyword evidence="3" id="KW-0997">Cell inner membrane</keyword>
<feature type="binding site" evidence="12">
    <location>
        <position position="77"/>
    </location>
    <ligand>
        <name>Na(+)</name>
        <dbReference type="ChEBI" id="CHEBI:29101"/>
        <note>structural</note>
    </ligand>
</feature>
<evidence type="ECO:0000256" key="9">
    <source>
        <dbReference type="ARBA" id="ARBA00023303"/>
    </source>
</evidence>
<reference evidence="13" key="2">
    <citation type="submission" date="2024-05" db="EMBL/GenBank/DDBJ databases">
        <title>Determining zoonotic pasteurella genome.</title>
        <authorList>
            <person name="Maeda T."/>
            <person name="Takahashi T."/>
            <person name="Yoshida H."/>
        </authorList>
    </citation>
    <scope>NUCLEOTIDE SEQUENCE</scope>
    <source>
        <strain evidence="13">PA42</strain>
    </source>
</reference>
<comment type="subcellular location">
    <subcellularLocation>
        <location evidence="1 12">Cell membrane</location>
        <topology evidence="1 12">Multi-pass membrane protein</topology>
    </subcellularLocation>
</comment>
<evidence type="ECO:0000256" key="5">
    <source>
        <dbReference type="ARBA" id="ARBA00022989"/>
    </source>
</evidence>
<evidence type="ECO:0000313" key="15">
    <source>
        <dbReference type="Proteomes" id="UP000254704"/>
    </source>
</evidence>
<keyword evidence="9 12" id="KW-0407">Ion channel</keyword>
<evidence type="ECO:0000313" key="16">
    <source>
        <dbReference type="Proteomes" id="UP001052140"/>
    </source>
</evidence>
<feature type="transmembrane region" description="Helical" evidence="12">
    <location>
        <begin position="69"/>
        <end position="90"/>
    </location>
</feature>
<dbReference type="InterPro" id="IPR003691">
    <property type="entry name" value="FluC"/>
</dbReference>
<feature type="binding site" evidence="12">
    <location>
        <position position="80"/>
    </location>
    <ligand>
        <name>Na(+)</name>
        <dbReference type="ChEBI" id="CHEBI:29101"/>
        <note>structural</note>
    </ligand>
</feature>
<dbReference type="GeneID" id="69687762"/>
<keyword evidence="5 12" id="KW-1133">Transmembrane helix</keyword>
<evidence type="ECO:0000256" key="4">
    <source>
        <dbReference type="ARBA" id="ARBA00022692"/>
    </source>
</evidence>
<keyword evidence="12" id="KW-0479">Metal-binding</keyword>
<evidence type="ECO:0000256" key="1">
    <source>
        <dbReference type="ARBA" id="ARBA00004651"/>
    </source>
</evidence>
<evidence type="ECO:0000256" key="7">
    <source>
        <dbReference type="ARBA" id="ARBA00023065"/>
    </source>
</evidence>
<dbReference type="PANTHER" id="PTHR28259:SF1">
    <property type="entry name" value="FLUORIDE EXPORT PROTEIN 1-RELATED"/>
    <property type="match status" value="1"/>
</dbReference>
<dbReference type="PANTHER" id="PTHR28259">
    <property type="entry name" value="FLUORIDE EXPORT PROTEIN 1-RELATED"/>
    <property type="match status" value="1"/>
</dbReference>
<keyword evidence="4 12" id="KW-0812">Transmembrane</keyword>
<accession>A0A379EX11</accession>
<keyword evidence="7 12" id="KW-0406">Ion transport</keyword>
<dbReference type="RefSeq" id="WP_115323393.1">
    <property type="nucleotide sequence ID" value="NZ_BPUX01000010.1"/>
</dbReference>
<keyword evidence="12" id="KW-0813">Transport</keyword>
<keyword evidence="6 12" id="KW-0915">Sodium</keyword>
<keyword evidence="16" id="KW-1185">Reference proteome</keyword>
<feature type="transmembrane region" description="Helical" evidence="12">
    <location>
        <begin position="33"/>
        <end position="57"/>
    </location>
</feature>
<protein>
    <recommendedName>
        <fullName evidence="12">Fluoride-specific ion channel FluC</fullName>
    </recommendedName>
</protein>
<dbReference type="GO" id="GO:0046872">
    <property type="term" value="F:metal ion binding"/>
    <property type="evidence" value="ECO:0007669"/>
    <property type="project" value="UniProtKB-KW"/>
</dbReference>
<dbReference type="Proteomes" id="UP000254704">
    <property type="component" value="Unassembled WGS sequence"/>
</dbReference>
<dbReference type="Pfam" id="PF02537">
    <property type="entry name" value="CRCB"/>
    <property type="match status" value="1"/>
</dbReference>
<evidence type="ECO:0000256" key="2">
    <source>
        <dbReference type="ARBA" id="ARBA00022475"/>
    </source>
</evidence>
<keyword evidence="2 12" id="KW-1003">Cell membrane</keyword>
<dbReference type="GO" id="GO:0005886">
    <property type="term" value="C:plasma membrane"/>
    <property type="evidence" value="ECO:0007669"/>
    <property type="project" value="UniProtKB-SubCell"/>
</dbReference>
<reference evidence="14 15" key="1">
    <citation type="submission" date="2018-06" db="EMBL/GenBank/DDBJ databases">
        <authorList>
            <consortium name="Pathogen Informatics"/>
            <person name="Doyle S."/>
        </authorList>
    </citation>
    <scope>NUCLEOTIDE SEQUENCE [LARGE SCALE GENOMIC DNA]</scope>
    <source>
        <strain evidence="14 15">NCTC11621</strain>
    </source>
</reference>
<dbReference type="NCBIfam" id="TIGR00494">
    <property type="entry name" value="crcB"/>
    <property type="match status" value="1"/>
</dbReference>
<gene>
    <name evidence="14" type="primary">ccrB</name>
    <name evidence="12" type="synonym">crcB</name>
    <name evidence="12" type="synonym">fluC</name>
    <name evidence="14" type="ORF">NCTC11621_01985</name>
    <name evidence="13" type="ORF">PA42_07730</name>
</gene>
<dbReference type="EMBL" id="BPUX01000010">
    <property type="protein sequence ID" value="GJH42599.1"/>
    <property type="molecule type" value="Genomic_DNA"/>
</dbReference>
<keyword evidence="8 12" id="KW-0472">Membrane</keyword>
<evidence type="ECO:0000313" key="13">
    <source>
        <dbReference type="EMBL" id="GJH42599.1"/>
    </source>
</evidence>
<dbReference type="HAMAP" id="MF_00454">
    <property type="entry name" value="FluC"/>
    <property type="match status" value="1"/>
</dbReference>
<evidence type="ECO:0000256" key="8">
    <source>
        <dbReference type="ARBA" id="ARBA00023136"/>
    </source>
</evidence>
<evidence type="ECO:0000256" key="11">
    <source>
        <dbReference type="ARBA" id="ARBA00035585"/>
    </source>
</evidence>
<organism evidence="14 15">
    <name type="scientific">Pasteurella canis</name>
    <dbReference type="NCBI Taxonomy" id="753"/>
    <lineage>
        <taxon>Bacteria</taxon>
        <taxon>Pseudomonadati</taxon>
        <taxon>Pseudomonadota</taxon>
        <taxon>Gammaproteobacteria</taxon>
        <taxon>Pasteurellales</taxon>
        <taxon>Pasteurellaceae</taxon>
        <taxon>Pasteurella</taxon>
    </lineage>
</organism>
<comment type="activity regulation">
    <text evidence="12">Na(+) is not transported, but it plays an essential structural role and its presence is essential for fluoride channel function.</text>
</comment>
<dbReference type="OrthoDB" id="9806299at2"/>
<evidence type="ECO:0000256" key="6">
    <source>
        <dbReference type="ARBA" id="ARBA00023053"/>
    </source>
</evidence>
<comment type="function">
    <text evidence="12">Fluoride-specific ion channel. Important for reducing fluoride concentration in the cell, thus reducing its toxicity.</text>
</comment>
<comment type="similarity">
    <text evidence="10 12">Belongs to the fluoride channel Fluc/FEX (TC 1.A.43) family.</text>
</comment>
<dbReference type="Proteomes" id="UP001052140">
    <property type="component" value="Unassembled WGS sequence"/>
</dbReference>
<dbReference type="GO" id="GO:0140114">
    <property type="term" value="P:cellular detoxification of fluoride"/>
    <property type="evidence" value="ECO:0007669"/>
    <property type="project" value="UniProtKB-UniRule"/>
</dbReference>